<evidence type="ECO:0000313" key="2">
    <source>
        <dbReference type="EMBL" id="KNC87211.1"/>
    </source>
</evidence>
<name>A0A0L0GEA3_9EUKA</name>
<dbReference type="RefSeq" id="XP_014161113.1">
    <property type="nucleotide sequence ID" value="XM_014305638.1"/>
</dbReference>
<dbReference type="InterPro" id="IPR008906">
    <property type="entry name" value="HATC_C_dom"/>
</dbReference>
<protein>
    <recommendedName>
        <fullName evidence="1">HAT C-terminal dimerisation domain-containing protein</fullName>
    </recommendedName>
</protein>
<gene>
    <name evidence="2" type="ORF">SARC_00647</name>
</gene>
<feature type="domain" description="HAT C-terminal dimerisation" evidence="1">
    <location>
        <begin position="157"/>
        <end position="206"/>
    </location>
</feature>
<proteinExistence type="predicted"/>
<dbReference type="GeneID" id="25901151"/>
<organism evidence="2 3">
    <name type="scientific">Sphaeroforma arctica JP610</name>
    <dbReference type="NCBI Taxonomy" id="667725"/>
    <lineage>
        <taxon>Eukaryota</taxon>
        <taxon>Ichthyosporea</taxon>
        <taxon>Ichthyophonida</taxon>
        <taxon>Sphaeroforma</taxon>
    </lineage>
</organism>
<evidence type="ECO:0000259" key="1">
    <source>
        <dbReference type="Pfam" id="PF05699"/>
    </source>
</evidence>
<dbReference type="AlphaFoldDB" id="A0A0L0GEA3"/>
<dbReference type="Pfam" id="PF05699">
    <property type="entry name" value="Dimer_Tnp_hAT"/>
    <property type="match status" value="1"/>
</dbReference>
<sequence>MYTEAQVSAMLEAKKEISKRCLTILESELVLSEYLKGKASSYTSSGELSTPIDSNKRTTDQLMASAVELLDHDEIDIDQLSPVSKRKRIRLERRQTAIADKDGNTPGLTNDTSAMKAKVRRELETWGSVSCVMSMTILVQKGRGRATKTEKQEVHPTRQALEYWAGLNDRLPTLYMVVLPSFIILPTSCRSESIFSLSGNVQDKKRKASFKGDTFAKISFVKGNS</sequence>
<reference evidence="2 3" key="1">
    <citation type="submission" date="2011-02" db="EMBL/GenBank/DDBJ databases">
        <title>The Genome Sequence of Sphaeroforma arctica JP610.</title>
        <authorList>
            <consortium name="The Broad Institute Genome Sequencing Platform"/>
            <person name="Russ C."/>
            <person name="Cuomo C."/>
            <person name="Young S.K."/>
            <person name="Zeng Q."/>
            <person name="Gargeya S."/>
            <person name="Alvarado L."/>
            <person name="Berlin A."/>
            <person name="Chapman S.B."/>
            <person name="Chen Z."/>
            <person name="Freedman E."/>
            <person name="Gellesch M."/>
            <person name="Goldberg J."/>
            <person name="Griggs A."/>
            <person name="Gujja S."/>
            <person name="Heilman E."/>
            <person name="Heiman D."/>
            <person name="Howarth C."/>
            <person name="Mehta T."/>
            <person name="Neiman D."/>
            <person name="Pearson M."/>
            <person name="Roberts A."/>
            <person name="Saif S."/>
            <person name="Shea T."/>
            <person name="Shenoy N."/>
            <person name="Sisk P."/>
            <person name="Stolte C."/>
            <person name="Sykes S."/>
            <person name="White J."/>
            <person name="Yandava C."/>
            <person name="Burger G."/>
            <person name="Gray M.W."/>
            <person name="Holland P.W.H."/>
            <person name="King N."/>
            <person name="Lang F.B.F."/>
            <person name="Roger A.J."/>
            <person name="Ruiz-Trillo I."/>
            <person name="Haas B."/>
            <person name="Nusbaum C."/>
            <person name="Birren B."/>
        </authorList>
    </citation>
    <scope>NUCLEOTIDE SEQUENCE [LARGE SCALE GENOMIC DNA]</scope>
    <source>
        <strain evidence="2 3">JP610</strain>
    </source>
</reference>
<keyword evidence="3" id="KW-1185">Reference proteome</keyword>
<accession>A0A0L0GEA3</accession>
<evidence type="ECO:0000313" key="3">
    <source>
        <dbReference type="Proteomes" id="UP000054560"/>
    </source>
</evidence>
<dbReference type="EMBL" id="KQ241618">
    <property type="protein sequence ID" value="KNC87211.1"/>
    <property type="molecule type" value="Genomic_DNA"/>
</dbReference>
<dbReference type="Proteomes" id="UP000054560">
    <property type="component" value="Unassembled WGS sequence"/>
</dbReference>
<dbReference type="GO" id="GO:0046983">
    <property type="term" value="F:protein dimerization activity"/>
    <property type="evidence" value="ECO:0007669"/>
    <property type="project" value="InterPro"/>
</dbReference>